<gene>
    <name evidence="4" type="ORF">IQ247_28390</name>
</gene>
<protein>
    <submittedName>
        <fullName evidence="4">Class I SAM-dependent methyltransferase</fullName>
    </submittedName>
</protein>
<dbReference type="AlphaFoldDB" id="A0A8J7FHS9"/>
<evidence type="ECO:0000256" key="1">
    <source>
        <dbReference type="ARBA" id="ARBA00022603"/>
    </source>
</evidence>
<proteinExistence type="predicted"/>
<feature type="domain" description="Methyltransferase" evidence="3">
    <location>
        <begin position="48"/>
        <end position="138"/>
    </location>
</feature>
<dbReference type="GO" id="GO:0032259">
    <property type="term" value="P:methylation"/>
    <property type="evidence" value="ECO:0007669"/>
    <property type="project" value="UniProtKB-KW"/>
</dbReference>
<dbReference type="RefSeq" id="WP_193925150.1">
    <property type="nucleotide sequence ID" value="NZ_JADEWL010000176.1"/>
</dbReference>
<evidence type="ECO:0000313" key="4">
    <source>
        <dbReference type="EMBL" id="MBE9216533.1"/>
    </source>
</evidence>
<dbReference type="Gene3D" id="3.40.50.150">
    <property type="entry name" value="Vaccinia Virus protein VP39"/>
    <property type="match status" value="1"/>
</dbReference>
<dbReference type="CDD" id="cd02440">
    <property type="entry name" value="AdoMet_MTases"/>
    <property type="match status" value="1"/>
</dbReference>
<accession>A0A8J7FHS9</accession>
<keyword evidence="2" id="KW-0808">Transferase</keyword>
<dbReference type="PANTHER" id="PTHR43861">
    <property type="entry name" value="TRANS-ACONITATE 2-METHYLTRANSFERASE-RELATED"/>
    <property type="match status" value="1"/>
</dbReference>
<dbReference type="InterPro" id="IPR041698">
    <property type="entry name" value="Methyltransf_25"/>
</dbReference>
<dbReference type="Proteomes" id="UP000620559">
    <property type="component" value="Unassembled WGS sequence"/>
</dbReference>
<dbReference type="Pfam" id="PF13649">
    <property type="entry name" value="Methyltransf_25"/>
    <property type="match status" value="1"/>
</dbReference>
<dbReference type="InterPro" id="IPR029063">
    <property type="entry name" value="SAM-dependent_MTases_sf"/>
</dbReference>
<dbReference type="PANTHER" id="PTHR43861:SF1">
    <property type="entry name" value="TRANS-ACONITATE 2-METHYLTRANSFERASE"/>
    <property type="match status" value="1"/>
</dbReference>
<keyword evidence="1 4" id="KW-0489">Methyltransferase</keyword>
<dbReference type="SUPFAM" id="SSF53335">
    <property type="entry name" value="S-adenosyl-L-methionine-dependent methyltransferases"/>
    <property type="match status" value="1"/>
</dbReference>
<sequence>MVKSDRYSKYDTWAWLYNHTMGPTYGLEQLKPVKLMLLPHLPKDAELLDLCCGTGHLMQALLQKGYRVIGLDGSEAMLDYAHQNAPQGEFILGDARTFKVSERFDGVVSSSASLNHILSIDELNRVFSSVYHALKPNGLFMFDLNHAEQMKKWWNSQVAEGEIENQLAWYITPNYDSTTRMGNFKVTMYQTPTKGRRNGGLKKLLYKLLSLKLLTRFRLKVLSNFQQWEDWQHSEITYEVRGYYPSEIKTALEEIGFTQIEIKTLEGKPELDNNHSAYFICRKN</sequence>
<dbReference type="EMBL" id="JADEWL010000176">
    <property type="protein sequence ID" value="MBE9216533.1"/>
    <property type="molecule type" value="Genomic_DNA"/>
</dbReference>
<evidence type="ECO:0000259" key="3">
    <source>
        <dbReference type="Pfam" id="PF13649"/>
    </source>
</evidence>
<keyword evidence="5" id="KW-1185">Reference proteome</keyword>
<evidence type="ECO:0000313" key="5">
    <source>
        <dbReference type="Proteomes" id="UP000620559"/>
    </source>
</evidence>
<name>A0A8J7FHS9_9CYAN</name>
<dbReference type="GO" id="GO:0008168">
    <property type="term" value="F:methyltransferase activity"/>
    <property type="evidence" value="ECO:0007669"/>
    <property type="project" value="UniProtKB-KW"/>
</dbReference>
<comment type="caution">
    <text evidence="4">The sequence shown here is derived from an EMBL/GenBank/DDBJ whole genome shotgun (WGS) entry which is preliminary data.</text>
</comment>
<organism evidence="4 5">
    <name type="scientific">Plectonema cf. radiosum LEGE 06105</name>
    <dbReference type="NCBI Taxonomy" id="945769"/>
    <lineage>
        <taxon>Bacteria</taxon>
        <taxon>Bacillati</taxon>
        <taxon>Cyanobacteriota</taxon>
        <taxon>Cyanophyceae</taxon>
        <taxon>Oscillatoriophycideae</taxon>
        <taxon>Oscillatoriales</taxon>
        <taxon>Microcoleaceae</taxon>
        <taxon>Plectonema</taxon>
    </lineage>
</organism>
<evidence type="ECO:0000256" key="2">
    <source>
        <dbReference type="ARBA" id="ARBA00022679"/>
    </source>
</evidence>
<reference evidence="4" key="1">
    <citation type="submission" date="2020-10" db="EMBL/GenBank/DDBJ databases">
        <authorList>
            <person name="Castelo-Branco R."/>
            <person name="Eusebio N."/>
            <person name="Adriana R."/>
            <person name="Vieira A."/>
            <person name="Brugerolle De Fraissinette N."/>
            <person name="Rezende De Castro R."/>
            <person name="Schneider M.P."/>
            <person name="Vasconcelos V."/>
            <person name="Leao P.N."/>
        </authorList>
    </citation>
    <scope>NUCLEOTIDE SEQUENCE</scope>
    <source>
        <strain evidence="4">LEGE 06105</strain>
    </source>
</reference>